<evidence type="ECO:0000259" key="2">
    <source>
        <dbReference type="PROSITE" id="PS51144"/>
    </source>
</evidence>
<reference evidence="4" key="1">
    <citation type="submission" date="2020-12" db="UniProtKB">
        <authorList>
            <consortium name="WormBaseParasite"/>
        </authorList>
    </citation>
    <scope>IDENTIFICATION</scope>
    <source>
        <strain evidence="4">MHco3</strain>
    </source>
</reference>
<keyword evidence="3" id="KW-1185">Reference proteome</keyword>
<evidence type="ECO:0000313" key="4">
    <source>
        <dbReference type="WBParaSite" id="HCON_00165350-00002"/>
    </source>
</evidence>
<dbReference type="GO" id="GO:0008270">
    <property type="term" value="F:zinc ion binding"/>
    <property type="evidence" value="ECO:0007669"/>
    <property type="project" value="InterPro"/>
</dbReference>
<dbReference type="Gene3D" id="3.10.200.10">
    <property type="entry name" value="Alpha carbonic anhydrase"/>
    <property type="match status" value="1"/>
</dbReference>
<dbReference type="GO" id="GO:0005737">
    <property type="term" value="C:cytoplasm"/>
    <property type="evidence" value="ECO:0007669"/>
    <property type="project" value="TreeGrafter"/>
</dbReference>
<evidence type="ECO:0000313" key="3">
    <source>
        <dbReference type="Proteomes" id="UP000025227"/>
    </source>
</evidence>
<dbReference type="AlphaFoldDB" id="A0A7I4Z0L5"/>
<dbReference type="PANTHER" id="PTHR18952">
    <property type="entry name" value="CARBONIC ANHYDRASE"/>
    <property type="match status" value="1"/>
</dbReference>
<feature type="domain" description="Alpha-carbonic anhydrase" evidence="2">
    <location>
        <begin position="43"/>
        <end position="291"/>
    </location>
</feature>
<sequence>MSSLPKRTLRPRIAIVKAVPKPPKRARLEKPTKISKKPRKRIAKLSLHSIRSRLEFSITHRRQSPIDIKSEVVCHDPEHCKADSLNISYTHGDCHDVVCTDHGFQVNVGRKCTTTLSASHLPGTYQLAQFHAHWSKDGSCGSEHLLNGKAMSGEVHFVFWNTKYQSFATAAEKDDGLAVVAVFIKEGHHSKHYAPLFEVVRKAIDARQPIPMPKDFVLDQLFPPSDKRDYVTYLGSLTTPPYSETVIWTVLTTPVEVSKEQLNILRKIISSNYRECQKLCDRAIKASAVKV</sequence>
<dbReference type="PANTHER" id="PTHR18952:SF124">
    <property type="entry name" value="CARBONIC ANHYDRASE 7"/>
    <property type="match status" value="1"/>
</dbReference>
<accession>A0A7I4Z0L5</accession>
<dbReference type="SMART" id="SM01057">
    <property type="entry name" value="Carb_anhydrase"/>
    <property type="match status" value="1"/>
</dbReference>
<proteinExistence type="inferred from homology"/>
<organism evidence="3 4">
    <name type="scientific">Haemonchus contortus</name>
    <name type="common">Barber pole worm</name>
    <dbReference type="NCBI Taxonomy" id="6289"/>
    <lineage>
        <taxon>Eukaryota</taxon>
        <taxon>Metazoa</taxon>
        <taxon>Ecdysozoa</taxon>
        <taxon>Nematoda</taxon>
        <taxon>Chromadorea</taxon>
        <taxon>Rhabditida</taxon>
        <taxon>Rhabditina</taxon>
        <taxon>Rhabditomorpha</taxon>
        <taxon>Strongyloidea</taxon>
        <taxon>Trichostrongylidae</taxon>
        <taxon>Haemonchus</taxon>
    </lineage>
</organism>
<dbReference type="CDD" id="cd00326">
    <property type="entry name" value="alpha_CA"/>
    <property type="match status" value="1"/>
</dbReference>
<dbReference type="Proteomes" id="UP000025227">
    <property type="component" value="Unplaced"/>
</dbReference>
<dbReference type="OMA" id="IIPANHR"/>
<dbReference type="PROSITE" id="PS51144">
    <property type="entry name" value="ALPHA_CA_2"/>
    <property type="match status" value="1"/>
</dbReference>
<dbReference type="InterPro" id="IPR023561">
    <property type="entry name" value="Carbonic_anhydrase_a-class"/>
</dbReference>
<dbReference type="InterPro" id="IPR036398">
    <property type="entry name" value="CA_dom_sf"/>
</dbReference>
<dbReference type="SUPFAM" id="SSF51069">
    <property type="entry name" value="Carbonic anhydrase"/>
    <property type="match status" value="1"/>
</dbReference>
<evidence type="ECO:0000256" key="1">
    <source>
        <dbReference type="ARBA" id="ARBA00010718"/>
    </source>
</evidence>
<dbReference type="Pfam" id="PF00194">
    <property type="entry name" value="Carb_anhydrase"/>
    <property type="match status" value="1"/>
</dbReference>
<comment type="similarity">
    <text evidence="1">Belongs to the alpha-carbonic anhydrase family.</text>
</comment>
<dbReference type="WBParaSite" id="HCON_00165350-00002">
    <property type="protein sequence ID" value="HCON_00165350-00002"/>
    <property type="gene ID" value="HCON_00165350"/>
</dbReference>
<dbReference type="OrthoDB" id="429145at2759"/>
<name>A0A7I4Z0L5_HAECO</name>
<protein>
    <submittedName>
        <fullName evidence="4">Alpha-carbonic anhydrase domain-containing protein</fullName>
    </submittedName>
</protein>
<dbReference type="GO" id="GO:0004089">
    <property type="term" value="F:carbonate dehydratase activity"/>
    <property type="evidence" value="ECO:0007669"/>
    <property type="project" value="InterPro"/>
</dbReference>
<dbReference type="InterPro" id="IPR001148">
    <property type="entry name" value="CA_dom"/>
</dbReference>